<dbReference type="InterPro" id="IPR005651">
    <property type="entry name" value="Trm112-like"/>
</dbReference>
<dbReference type="EMBL" id="MJGC01000041">
    <property type="protein sequence ID" value="OEJ76165.1"/>
    <property type="molecule type" value="Genomic_DNA"/>
</dbReference>
<organism evidence="1">
    <name type="scientific">Desertifilum tharense IPPAS B-1220</name>
    <dbReference type="NCBI Taxonomy" id="1781255"/>
    <lineage>
        <taxon>Bacteria</taxon>
        <taxon>Bacillati</taxon>
        <taxon>Cyanobacteriota</taxon>
        <taxon>Cyanophyceae</taxon>
        <taxon>Desertifilales</taxon>
        <taxon>Desertifilaceae</taxon>
        <taxon>Desertifilum</taxon>
    </lineage>
</organism>
<comment type="caution">
    <text evidence="1">The sequence shown here is derived from an EMBL/GenBank/DDBJ whole genome shotgun (WGS) entry which is preliminary data.</text>
</comment>
<gene>
    <name evidence="1" type="ORF">BH720_06335</name>
</gene>
<accession>A0A1E5QNA4</accession>
<dbReference type="OrthoDB" id="9812205at2"/>
<dbReference type="Pfam" id="PF03966">
    <property type="entry name" value="Trm112p"/>
    <property type="match status" value="1"/>
</dbReference>
<evidence type="ECO:0008006" key="2">
    <source>
        <dbReference type="Google" id="ProtNLM"/>
    </source>
</evidence>
<dbReference type="STRING" id="1781255.BH720_06335"/>
<dbReference type="Gene3D" id="2.20.25.10">
    <property type="match status" value="1"/>
</dbReference>
<protein>
    <recommendedName>
        <fullName evidence="2">Trm112 family protein</fullName>
    </recommendedName>
</protein>
<proteinExistence type="predicted"/>
<name>A0A1E5QNA4_9CYAN</name>
<sequence>MSNSALFLKFLVCPETHNPLCWADSNLIANLNVKIQHNQVKNRGGDAIIQPLEQGLLCETQNYLYPVESGIPVLLKERAIALNDISSLSID</sequence>
<reference evidence="1" key="1">
    <citation type="submission" date="2016-09" db="EMBL/GenBank/DDBJ databases">
        <title>Draft genome of thermotolerant cyanobacterium Desertifilum sp. strain IPPAS B-1220.</title>
        <authorList>
            <person name="Sinetova M.A."/>
            <person name="Bolakhan K."/>
            <person name="Zayadan B.K."/>
            <person name="Mironov K.S."/>
            <person name="Ustinova V."/>
            <person name="Kupriyanova E.V."/>
            <person name="Sidorov R.A."/>
            <person name="Skrypnik A.N."/>
            <person name="Gogoleva N.E."/>
            <person name="Gogolev Y.V."/>
            <person name="Los D.A."/>
        </authorList>
    </citation>
    <scope>NUCLEOTIDE SEQUENCE [LARGE SCALE GENOMIC DNA]</scope>
    <source>
        <strain evidence="1">IPPAS B-1220</strain>
    </source>
</reference>
<evidence type="ECO:0000313" key="1">
    <source>
        <dbReference type="EMBL" id="OEJ76165.1"/>
    </source>
</evidence>
<dbReference type="SUPFAM" id="SSF158997">
    <property type="entry name" value="Trm112p-like"/>
    <property type="match status" value="1"/>
</dbReference>
<dbReference type="AlphaFoldDB" id="A0A1E5QNA4"/>
<dbReference type="RefSeq" id="WP_069966324.1">
    <property type="nucleotide sequence ID" value="NZ_CM124774.1"/>
</dbReference>